<protein>
    <submittedName>
        <fullName evidence="2">Uncharacterized protein</fullName>
    </submittedName>
</protein>
<dbReference type="EMBL" id="MLJW01003785">
    <property type="protein sequence ID" value="OIQ71312.1"/>
    <property type="molecule type" value="Genomic_DNA"/>
</dbReference>
<gene>
    <name evidence="2" type="ORF">GALL_470730</name>
</gene>
<feature type="compositionally biased region" description="Basic and acidic residues" evidence="1">
    <location>
        <begin position="171"/>
        <end position="196"/>
    </location>
</feature>
<sequence>MPGGELQGVGHFGKCLRGGAAARLGLWEAVIENAAVSASRGQVLRGVEVHLAVCLDRLGLDAGAIAGGVVELGQIEHLADQRRHRGVHQHGRNGVGVGGDPVIAVVPGAVAHVLHCGHRLSLGLLRGELAALRLLVVVVDDAQRGLRRVAQHHFALGEDGGLQPADVQQGDGRHAGDEQRGEQHQAAADVERKASF</sequence>
<comment type="caution">
    <text evidence="2">The sequence shown here is derived from an EMBL/GenBank/DDBJ whole genome shotgun (WGS) entry which is preliminary data.</text>
</comment>
<name>A0A1J5PKH8_9ZZZZ</name>
<accession>A0A1J5PKH8</accession>
<proteinExistence type="predicted"/>
<organism evidence="2">
    <name type="scientific">mine drainage metagenome</name>
    <dbReference type="NCBI Taxonomy" id="410659"/>
    <lineage>
        <taxon>unclassified sequences</taxon>
        <taxon>metagenomes</taxon>
        <taxon>ecological metagenomes</taxon>
    </lineage>
</organism>
<evidence type="ECO:0000256" key="1">
    <source>
        <dbReference type="SAM" id="MobiDB-lite"/>
    </source>
</evidence>
<dbReference type="AlphaFoldDB" id="A0A1J5PKH8"/>
<reference evidence="2" key="1">
    <citation type="submission" date="2016-10" db="EMBL/GenBank/DDBJ databases">
        <title>Sequence of Gallionella enrichment culture.</title>
        <authorList>
            <person name="Poehlein A."/>
            <person name="Muehling M."/>
            <person name="Daniel R."/>
        </authorList>
    </citation>
    <scope>NUCLEOTIDE SEQUENCE</scope>
</reference>
<evidence type="ECO:0000313" key="2">
    <source>
        <dbReference type="EMBL" id="OIQ71312.1"/>
    </source>
</evidence>
<feature type="region of interest" description="Disordered" evidence="1">
    <location>
        <begin position="159"/>
        <end position="196"/>
    </location>
</feature>